<dbReference type="Proteomes" id="UP001242995">
    <property type="component" value="Unassembled WGS sequence"/>
</dbReference>
<dbReference type="EMBL" id="JAUSTF010000004">
    <property type="protein sequence ID" value="MDQ0181058.1"/>
    <property type="molecule type" value="Genomic_DNA"/>
</dbReference>
<evidence type="ECO:0000313" key="2">
    <source>
        <dbReference type="EMBL" id="MDQ0181058.1"/>
    </source>
</evidence>
<protein>
    <submittedName>
        <fullName evidence="1">Uncharacterized protein</fullName>
    </submittedName>
</protein>
<sequence length="34" mass="3805">MIDRMGGIDNLLNAVNPIGPGRFGLMPDQPYLRY</sequence>
<evidence type="ECO:0000313" key="4">
    <source>
        <dbReference type="Proteomes" id="UP001242995"/>
    </source>
</evidence>
<gene>
    <name evidence="1" type="ORF">J2S90_001468</name>
    <name evidence="2" type="ORF">J2S93_002485</name>
</gene>
<evidence type="ECO:0000313" key="1">
    <source>
        <dbReference type="EMBL" id="MDP9904513.1"/>
    </source>
</evidence>
<comment type="caution">
    <text evidence="1">The sequence shown here is derived from an EMBL/GenBank/DDBJ whole genome shotgun (WGS) entry which is preliminary data.</text>
</comment>
<dbReference type="EMBL" id="JAUSRG010000003">
    <property type="protein sequence ID" value="MDP9904513.1"/>
    <property type="molecule type" value="Genomic_DNA"/>
</dbReference>
<organism evidence="1 4">
    <name type="scientific">Arthrobacter bambusae</name>
    <dbReference type="NCBI Taxonomy" id="1338426"/>
    <lineage>
        <taxon>Bacteria</taxon>
        <taxon>Bacillati</taxon>
        <taxon>Actinomycetota</taxon>
        <taxon>Actinomycetes</taxon>
        <taxon>Micrococcales</taxon>
        <taxon>Micrococcaceae</taxon>
        <taxon>Arthrobacter</taxon>
    </lineage>
</organism>
<name>A0AAW8DDD7_9MICC</name>
<proteinExistence type="predicted"/>
<keyword evidence="3" id="KW-1185">Reference proteome</keyword>
<accession>A0AAW8DDD7</accession>
<reference evidence="1 3" key="1">
    <citation type="submission" date="2023-07" db="EMBL/GenBank/DDBJ databases">
        <title>Sorghum-associated microbial communities from plants grown in Nebraska, USA.</title>
        <authorList>
            <person name="Schachtman D."/>
        </authorList>
    </citation>
    <scope>NUCLEOTIDE SEQUENCE</scope>
    <source>
        <strain evidence="1">DS1006</strain>
        <strain evidence="2 3">DS1016</strain>
    </source>
</reference>
<dbReference type="AlphaFoldDB" id="A0AAW8DDD7"/>
<evidence type="ECO:0000313" key="3">
    <source>
        <dbReference type="Proteomes" id="UP001230951"/>
    </source>
</evidence>
<dbReference type="Proteomes" id="UP001230951">
    <property type="component" value="Unassembled WGS sequence"/>
</dbReference>